<dbReference type="PROSITE" id="PS50893">
    <property type="entry name" value="ABC_TRANSPORTER_2"/>
    <property type="match status" value="1"/>
</dbReference>
<keyword evidence="5" id="KW-0762">Sugar transport</keyword>
<dbReference type="RefSeq" id="WP_091031367.1">
    <property type="nucleotide sequence ID" value="NZ_FNAD01000003.1"/>
</dbReference>
<keyword evidence="3 5" id="KW-0067">ATP-binding</keyword>
<dbReference type="PANTHER" id="PTHR43875">
    <property type="entry name" value="MALTODEXTRIN IMPORT ATP-BINDING PROTEIN MSMX"/>
    <property type="match status" value="1"/>
</dbReference>
<gene>
    <name evidence="5" type="ORF">SAMN05216270_103397</name>
</gene>
<sequence length="395" mass="43191">MPRMVFDHVTKSFGSDPVIDGFSAEIADREFLVLLGPSGCGKSTMLRMIAGLADVSGGTISFDGRVVNGLEPRERDIAFVFQSYALYPHMTVAQNIAFPLVMGHFRPWYHLPVLSSVMKRAIARRPEVADKVAEVARVLELTEYLDRRPKSLSGGQRQRVALARSLVRDPSVYLLDEPLSNLDAKLRTQMRSEITGLHRRVRKSFVYVTHDQVEAMTMATRIIVLDRGRIQQIGTPEEIYTRPANAFVARFIGSPGMNLVPATAAGGLVHDRRSGQVLDTGTGLDDGEYRFGLRPEAIRIAADGEDGLAATLTTVEHLGGEIVAGFRLGHHDADDGVTVDLGDTVFARLAPDPSLRAGARRRLVFDRDAVGYFSAATGLRVPATRGTTQPQGSNR</sequence>
<dbReference type="AlphaFoldDB" id="A0A1G6UAJ0"/>
<dbReference type="SMART" id="SM00382">
    <property type="entry name" value="AAA"/>
    <property type="match status" value="1"/>
</dbReference>
<dbReference type="Gene3D" id="2.40.50.100">
    <property type="match status" value="1"/>
</dbReference>
<feature type="domain" description="ABC transporter" evidence="4">
    <location>
        <begin position="4"/>
        <end position="252"/>
    </location>
</feature>
<dbReference type="InterPro" id="IPR027417">
    <property type="entry name" value="P-loop_NTPase"/>
</dbReference>
<accession>A0A1G6UAJ0</accession>
<evidence type="ECO:0000259" key="4">
    <source>
        <dbReference type="PROSITE" id="PS50893"/>
    </source>
</evidence>
<dbReference type="GO" id="GO:0008643">
    <property type="term" value="P:carbohydrate transport"/>
    <property type="evidence" value="ECO:0007669"/>
    <property type="project" value="InterPro"/>
</dbReference>
<dbReference type="InterPro" id="IPR015855">
    <property type="entry name" value="ABC_transpr_MalK-like"/>
</dbReference>
<dbReference type="InterPro" id="IPR008995">
    <property type="entry name" value="Mo/tungstate-bd_C_term_dom"/>
</dbReference>
<dbReference type="InterPro" id="IPR013611">
    <property type="entry name" value="Transp-assoc_OB_typ2"/>
</dbReference>
<dbReference type="OrthoDB" id="9802264at2"/>
<dbReference type="Proteomes" id="UP000198949">
    <property type="component" value="Unassembled WGS sequence"/>
</dbReference>
<dbReference type="GO" id="GO:0005524">
    <property type="term" value="F:ATP binding"/>
    <property type="evidence" value="ECO:0007669"/>
    <property type="project" value="UniProtKB-KW"/>
</dbReference>
<dbReference type="InterPro" id="IPR003439">
    <property type="entry name" value="ABC_transporter-like_ATP-bd"/>
</dbReference>
<dbReference type="Pfam" id="PF08402">
    <property type="entry name" value="TOBE_2"/>
    <property type="match status" value="1"/>
</dbReference>
<evidence type="ECO:0000256" key="1">
    <source>
        <dbReference type="ARBA" id="ARBA00022448"/>
    </source>
</evidence>
<proteinExistence type="predicted"/>
<dbReference type="CDD" id="cd03301">
    <property type="entry name" value="ABC_MalK_N"/>
    <property type="match status" value="1"/>
</dbReference>
<dbReference type="EMBL" id="FNAD01000003">
    <property type="protein sequence ID" value="SDD38301.1"/>
    <property type="molecule type" value="Genomic_DNA"/>
</dbReference>
<dbReference type="Gene3D" id="3.40.50.300">
    <property type="entry name" value="P-loop containing nucleotide triphosphate hydrolases"/>
    <property type="match status" value="1"/>
</dbReference>
<dbReference type="Pfam" id="PF00005">
    <property type="entry name" value="ABC_tran"/>
    <property type="match status" value="1"/>
</dbReference>
<dbReference type="PANTHER" id="PTHR43875:SF1">
    <property type="entry name" value="OSMOPROTECTIVE COMPOUNDS UPTAKE ATP-BINDING PROTEIN GGTA"/>
    <property type="match status" value="1"/>
</dbReference>
<evidence type="ECO:0000256" key="2">
    <source>
        <dbReference type="ARBA" id="ARBA00022741"/>
    </source>
</evidence>
<protein>
    <submittedName>
        <fullName evidence="5">Multiple sugar transport system ATP-binding protein</fullName>
    </submittedName>
</protein>
<dbReference type="SUPFAM" id="SSF50331">
    <property type="entry name" value="MOP-like"/>
    <property type="match status" value="1"/>
</dbReference>
<evidence type="ECO:0000313" key="5">
    <source>
        <dbReference type="EMBL" id="SDD38301.1"/>
    </source>
</evidence>
<evidence type="ECO:0000313" key="6">
    <source>
        <dbReference type="Proteomes" id="UP000198949"/>
    </source>
</evidence>
<dbReference type="GO" id="GO:0140359">
    <property type="term" value="F:ABC-type transporter activity"/>
    <property type="evidence" value="ECO:0007669"/>
    <property type="project" value="InterPro"/>
</dbReference>
<dbReference type="STRING" id="58114.SAMN05216270_103397"/>
<reference evidence="6" key="1">
    <citation type="submission" date="2016-10" db="EMBL/GenBank/DDBJ databases">
        <authorList>
            <person name="Varghese N."/>
            <person name="Submissions S."/>
        </authorList>
    </citation>
    <scope>NUCLEOTIDE SEQUENCE [LARGE SCALE GENOMIC DNA]</scope>
    <source>
        <strain evidence="6">CGMCC 4.3516</strain>
    </source>
</reference>
<keyword evidence="2" id="KW-0547">Nucleotide-binding</keyword>
<organism evidence="5 6">
    <name type="scientific">Glycomyces harbinensis</name>
    <dbReference type="NCBI Taxonomy" id="58114"/>
    <lineage>
        <taxon>Bacteria</taxon>
        <taxon>Bacillati</taxon>
        <taxon>Actinomycetota</taxon>
        <taxon>Actinomycetes</taxon>
        <taxon>Glycomycetales</taxon>
        <taxon>Glycomycetaceae</taxon>
        <taxon>Glycomyces</taxon>
    </lineage>
</organism>
<dbReference type="InterPro" id="IPR047641">
    <property type="entry name" value="ABC_transpr_MalK/UgpC-like"/>
</dbReference>
<dbReference type="InterPro" id="IPR003593">
    <property type="entry name" value="AAA+_ATPase"/>
</dbReference>
<dbReference type="InterPro" id="IPR017871">
    <property type="entry name" value="ABC_transporter-like_CS"/>
</dbReference>
<dbReference type="FunFam" id="3.40.50.300:FF:000042">
    <property type="entry name" value="Maltose/maltodextrin ABC transporter, ATP-binding protein"/>
    <property type="match status" value="1"/>
</dbReference>
<dbReference type="PROSITE" id="PS00211">
    <property type="entry name" value="ABC_TRANSPORTER_1"/>
    <property type="match status" value="1"/>
</dbReference>
<keyword evidence="6" id="KW-1185">Reference proteome</keyword>
<evidence type="ECO:0000256" key="3">
    <source>
        <dbReference type="ARBA" id="ARBA00022840"/>
    </source>
</evidence>
<keyword evidence="1" id="KW-0813">Transport</keyword>
<dbReference type="SUPFAM" id="SSF52540">
    <property type="entry name" value="P-loop containing nucleoside triphosphate hydrolases"/>
    <property type="match status" value="1"/>
</dbReference>
<dbReference type="GO" id="GO:0055052">
    <property type="term" value="C:ATP-binding cassette (ABC) transporter complex, substrate-binding subunit-containing"/>
    <property type="evidence" value="ECO:0007669"/>
    <property type="project" value="TreeGrafter"/>
</dbReference>
<name>A0A1G6UAJ0_9ACTN</name>
<dbReference type="GO" id="GO:0016887">
    <property type="term" value="F:ATP hydrolysis activity"/>
    <property type="evidence" value="ECO:0007669"/>
    <property type="project" value="InterPro"/>
</dbReference>